<protein>
    <recommendedName>
        <fullName evidence="1">Transcription factor TFIIIC triple barrel domain-containing protein</fullName>
    </recommendedName>
</protein>
<dbReference type="AlphaFoldDB" id="A0A9P8PBJ9"/>
<dbReference type="Pfam" id="PF00300">
    <property type="entry name" value="His_Phos_1"/>
    <property type="match status" value="1"/>
</dbReference>
<dbReference type="Gene3D" id="3.40.50.1240">
    <property type="entry name" value="Phosphoglycerate mutase-like"/>
    <property type="match status" value="1"/>
</dbReference>
<proteinExistence type="predicted"/>
<organism evidence="2 3">
    <name type="scientific">Ogataea philodendri</name>
    <dbReference type="NCBI Taxonomy" id="1378263"/>
    <lineage>
        <taxon>Eukaryota</taxon>
        <taxon>Fungi</taxon>
        <taxon>Dikarya</taxon>
        <taxon>Ascomycota</taxon>
        <taxon>Saccharomycotina</taxon>
        <taxon>Pichiomycetes</taxon>
        <taxon>Pichiales</taxon>
        <taxon>Pichiaceae</taxon>
        <taxon>Ogataea</taxon>
    </lineage>
</organism>
<evidence type="ECO:0000313" key="3">
    <source>
        <dbReference type="Proteomes" id="UP000769157"/>
    </source>
</evidence>
<reference evidence="2" key="2">
    <citation type="submission" date="2021-01" db="EMBL/GenBank/DDBJ databases">
        <authorList>
            <person name="Schikora-Tamarit M.A."/>
        </authorList>
    </citation>
    <scope>NUCLEOTIDE SEQUENCE</scope>
    <source>
        <strain evidence="2">CBS6075</strain>
    </source>
</reference>
<dbReference type="Pfam" id="PF10419">
    <property type="entry name" value="TFIIIC_sub6"/>
    <property type="match status" value="1"/>
</dbReference>
<dbReference type="EMBL" id="JAEUBE010000158">
    <property type="protein sequence ID" value="KAH3668454.1"/>
    <property type="molecule type" value="Genomic_DNA"/>
</dbReference>
<feature type="domain" description="Transcription factor TFIIIC triple barrel" evidence="1">
    <location>
        <begin position="256"/>
        <end position="338"/>
    </location>
</feature>
<dbReference type="GeneID" id="70234175"/>
<name>A0A9P8PBJ9_9ASCO</name>
<gene>
    <name evidence="2" type="ORF">OGAPHI_002208</name>
</gene>
<accession>A0A9P8PBJ9</accession>
<dbReference type="SUPFAM" id="SSF53254">
    <property type="entry name" value="Phosphoglycerate mutase-like"/>
    <property type="match status" value="1"/>
</dbReference>
<evidence type="ECO:0000259" key="1">
    <source>
        <dbReference type="Pfam" id="PF10419"/>
    </source>
</evidence>
<dbReference type="InterPro" id="IPR013078">
    <property type="entry name" value="His_Pase_superF_clade-1"/>
</dbReference>
<dbReference type="InterPro" id="IPR029033">
    <property type="entry name" value="His_PPase_superfam"/>
</dbReference>
<dbReference type="Gene3D" id="2.60.40.4370">
    <property type="match status" value="1"/>
</dbReference>
<comment type="caution">
    <text evidence="2">The sequence shown here is derived from an EMBL/GenBank/DDBJ whole genome shotgun (WGS) entry which is preliminary data.</text>
</comment>
<dbReference type="CDD" id="cd07067">
    <property type="entry name" value="HP_PGM_like"/>
    <property type="match status" value="1"/>
</dbReference>
<dbReference type="RefSeq" id="XP_046062868.1">
    <property type="nucleotide sequence ID" value="XM_046203054.1"/>
</dbReference>
<dbReference type="InterPro" id="IPR019481">
    <property type="entry name" value="TFIIIC_triple_barrel"/>
</dbReference>
<keyword evidence="3" id="KW-1185">Reference proteome</keyword>
<dbReference type="OrthoDB" id="414418at2759"/>
<dbReference type="InterPro" id="IPR051710">
    <property type="entry name" value="Phosphatase_SH3-domain"/>
</dbReference>
<dbReference type="PANTHER" id="PTHR16469:SF51">
    <property type="entry name" value="TRANSCRIPTION FACTOR TAU 55 KDA SUBUNIT"/>
    <property type="match status" value="1"/>
</dbReference>
<dbReference type="PANTHER" id="PTHR16469">
    <property type="entry name" value="UBIQUITIN-ASSOCIATED AND SH3 DOMAIN-CONTAINING BA-RELATED"/>
    <property type="match status" value="1"/>
</dbReference>
<dbReference type="Proteomes" id="UP000769157">
    <property type="component" value="Unassembled WGS sequence"/>
</dbReference>
<reference evidence="2" key="1">
    <citation type="journal article" date="2021" name="Open Biol.">
        <title>Shared evolutionary footprints suggest mitochondrial oxidative damage underlies multiple complex I losses in fungi.</title>
        <authorList>
            <person name="Schikora-Tamarit M.A."/>
            <person name="Marcet-Houben M."/>
            <person name="Nosek J."/>
            <person name="Gabaldon T."/>
        </authorList>
    </citation>
    <scope>NUCLEOTIDE SEQUENCE</scope>
    <source>
        <strain evidence="2">CBS6075</strain>
    </source>
</reference>
<evidence type="ECO:0000313" key="2">
    <source>
        <dbReference type="EMBL" id="KAH3668454.1"/>
    </source>
</evidence>
<sequence>MTITTIYIVRHGYRENWLPKEVQRDSPMGDNESDPLLAAHGVEQAVELGQYLSQEVDPKPQLIFSSPFYRCVETIQPTAKELGLSIFLDRGIGEWYRPNRPTIPEPANIAVLSQYFQDLSDKWPPDTVVPSDKGEEEDELMQRCREFWTKFIPKVESQFPKASSIILVTHAAVKIALGMTLLGYTNTREFLKPEHGGDGVSTRIHASTCSLDCYKSSGAGWTMVMNGNTQFLTGGPEMNWHFATAQFEAGNLEYEDVFVTLKFPPNQYISLDRNSLNADSIKKESLEESLEDSAAERSSLRLSGLDKDKPLLQLNNNLYQGEWSKLVGSELVFNENGEFVTKVDGHIVLKSGRLENTENDKESFLAKVLQKARAVKTSNEPDSMDVDS</sequence>